<dbReference type="AlphaFoldDB" id="A0A2X1SQD4"/>
<dbReference type="Gene3D" id="2.130.10.10">
    <property type="entry name" value="YVTN repeat-like/Quinoprotein amine dehydrogenase"/>
    <property type="match status" value="1"/>
</dbReference>
<proteinExistence type="predicted"/>
<name>A0A2X1SQD4_KLEPN</name>
<dbReference type="EMBL" id="UASN01000020">
    <property type="protein sequence ID" value="SPX55841.1"/>
    <property type="molecule type" value="Genomic_DNA"/>
</dbReference>
<gene>
    <name evidence="1" type="primary">yncE_3</name>
    <name evidence="1" type="ORF">NCTC9601_03023</name>
</gene>
<dbReference type="InterPro" id="IPR015943">
    <property type="entry name" value="WD40/YVTN_repeat-like_dom_sf"/>
</dbReference>
<sequence>MRPLQPRELAVNEQTNTVYITGLGKESVIWVVDGATLKLKNDHYRHRGQWRRVWRSIRRLSVCIPPTPTANC</sequence>
<evidence type="ECO:0000313" key="2">
    <source>
        <dbReference type="Proteomes" id="UP000251123"/>
    </source>
</evidence>
<protein>
    <submittedName>
        <fullName evidence="1">Putative receptor</fullName>
    </submittedName>
</protein>
<organism evidence="1 2">
    <name type="scientific">Klebsiella pneumoniae</name>
    <dbReference type="NCBI Taxonomy" id="573"/>
    <lineage>
        <taxon>Bacteria</taxon>
        <taxon>Pseudomonadati</taxon>
        <taxon>Pseudomonadota</taxon>
        <taxon>Gammaproteobacteria</taxon>
        <taxon>Enterobacterales</taxon>
        <taxon>Enterobacteriaceae</taxon>
        <taxon>Klebsiella/Raoultella group</taxon>
        <taxon>Klebsiella</taxon>
        <taxon>Klebsiella pneumoniae complex</taxon>
    </lineage>
</organism>
<evidence type="ECO:0000313" key="1">
    <source>
        <dbReference type="EMBL" id="SPX55841.1"/>
    </source>
</evidence>
<keyword evidence="1" id="KW-0675">Receptor</keyword>
<accession>A0A2X1SQD4</accession>
<dbReference type="Proteomes" id="UP000251123">
    <property type="component" value="Unassembled WGS sequence"/>
</dbReference>
<reference evidence="1 2" key="1">
    <citation type="submission" date="2018-06" db="EMBL/GenBank/DDBJ databases">
        <authorList>
            <consortium name="Pathogen Informatics"/>
            <person name="Doyle S."/>
        </authorList>
    </citation>
    <scope>NUCLEOTIDE SEQUENCE [LARGE SCALE GENOMIC DNA]</scope>
    <source>
        <strain evidence="1 2">NCTC9601</strain>
    </source>
</reference>